<dbReference type="Proteomes" id="UP000688137">
    <property type="component" value="Unassembled WGS sequence"/>
</dbReference>
<protein>
    <submittedName>
        <fullName evidence="1">Uncharacterized protein</fullName>
    </submittedName>
</protein>
<keyword evidence="2" id="KW-1185">Reference proteome</keyword>
<organism evidence="1 2">
    <name type="scientific">Paramecium primaurelia</name>
    <dbReference type="NCBI Taxonomy" id="5886"/>
    <lineage>
        <taxon>Eukaryota</taxon>
        <taxon>Sar</taxon>
        <taxon>Alveolata</taxon>
        <taxon>Ciliophora</taxon>
        <taxon>Intramacronucleata</taxon>
        <taxon>Oligohymenophorea</taxon>
        <taxon>Peniculida</taxon>
        <taxon>Parameciidae</taxon>
        <taxon>Paramecium</taxon>
    </lineage>
</organism>
<gene>
    <name evidence="1" type="ORF">PPRIM_AZ9-3.1.T1500057</name>
</gene>
<evidence type="ECO:0000313" key="1">
    <source>
        <dbReference type="EMBL" id="CAD8112144.1"/>
    </source>
</evidence>
<comment type="caution">
    <text evidence="1">The sequence shown here is derived from an EMBL/GenBank/DDBJ whole genome shotgun (WGS) entry which is preliminary data.</text>
</comment>
<reference evidence="1" key="1">
    <citation type="submission" date="2021-01" db="EMBL/GenBank/DDBJ databases">
        <authorList>
            <consortium name="Genoscope - CEA"/>
            <person name="William W."/>
        </authorList>
    </citation>
    <scope>NUCLEOTIDE SEQUENCE</scope>
</reference>
<dbReference type="AlphaFoldDB" id="A0A8S1QB19"/>
<proteinExistence type="predicted"/>
<dbReference type="OMA" id="FMSKKSH"/>
<sequence length="462" mass="55251">MNFFRPPLTSFIKTLADPQLESEQFMIGNESITSKKDVIRQLQEQILYFKEAHNFTQSEIEVIRQFELLIESKYKRRANDIQSHSQLTNLTRKKKSELFRMKRVKKRAKIKVYAKKINAARNRFRILGQFISNEEIQIIEETFGSYVFSDNHNFSLKIGRALKNKFGYEYYDKSQVIKEIKSIKRQQDQILSQNILNVVKVKTRVHNPLLTSGSQVIDLPQRNQSNFMSKKSHPSCDFQLETELEYSHCKIRQRSINDVQLPHIQLDAINRNFFDNQNINDSDCPTTKRYDRFRSFSTKANKNHKKGYLGLDINYQQITLIYKKLLIKLNSEFTKFQLTLYLTQYIGCLDYVSKLLNLLNFPSKITLPSFKQLIYQIQEMQQIGINNVIQRFYNVYFKHLILIAKDSFHHLIYLKCLHQMEQFKKMQILFIKMFLLKMKERKNFKRYIYVNLKKNQDQCQQQ</sequence>
<dbReference type="EMBL" id="CAJJDM010000155">
    <property type="protein sequence ID" value="CAD8112144.1"/>
    <property type="molecule type" value="Genomic_DNA"/>
</dbReference>
<name>A0A8S1QB19_PARPR</name>
<evidence type="ECO:0000313" key="2">
    <source>
        <dbReference type="Proteomes" id="UP000688137"/>
    </source>
</evidence>
<accession>A0A8S1QB19</accession>